<dbReference type="AlphaFoldDB" id="A0A448ZSW2"/>
<keyword evidence="9" id="KW-1185">Reference proteome</keyword>
<feature type="transmembrane region" description="Helical" evidence="7">
    <location>
        <begin position="61"/>
        <end position="88"/>
    </location>
</feature>
<keyword evidence="5 7" id="KW-1133">Transmembrane helix</keyword>
<name>A0A448ZSW2_9STRA</name>
<evidence type="ECO:0000313" key="9">
    <source>
        <dbReference type="Proteomes" id="UP000291116"/>
    </source>
</evidence>
<dbReference type="InterPro" id="IPR039309">
    <property type="entry name" value="BT1"/>
</dbReference>
<reference evidence="8 9" key="1">
    <citation type="submission" date="2019-01" db="EMBL/GenBank/DDBJ databases">
        <authorList>
            <person name="Ferrante I. M."/>
        </authorList>
    </citation>
    <scope>NUCLEOTIDE SEQUENCE [LARGE SCALE GENOMIC DNA]</scope>
    <source>
        <strain evidence="8 9">B856</strain>
    </source>
</reference>
<dbReference type="EMBL" id="CAACVS010000689">
    <property type="protein sequence ID" value="VEU45145.1"/>
    <property type="molecule type" value="Genomic_DNA"/>
</dbReference>
<dbReference type="GO" id="GO:0016020">
    <property type="term" value="C:membrane"/>
    <property type="evidence" value="ECO:0007669"/>
    <property type="project" value="UniProtKB-SubCell"/>
</dbReference>
<evidence type="ECO:0000256" key="5">
    <source>
        <dbReference type="ARBA" id="ARBA00022989"/>
    </source>
</evidence>
<organism evidence="8 9">
    <name type="scientific">Pseudo-nitzschia multistriata</name>
    <dbReference type="NCBI Taxonomy" id="183589"/>
    <lineage>
        <taxon>Eukaryota</taxon>
        <taxon>Sar</taxon>
        <taxon>Stramenopiles</taxon>
        <taxon>Ochrophyta</taxon>
        <taxon>Bacillariophyta</taxon>
        <taxon>Bacillariophyceae</taxon>
        <taxon>Bacillariophycidae</taxon>
        <taxon>Bacillariales</taxon>
        <taxon>Bacillariaceae</taxon>
        <taxon>Pseudo-nitzschia</taxon>
    </lineage>
</organism>
<dbReference type="Pfam" id="PF03092">
    <property type="entry name" value="BT1"/>
    <property type="match status" value="1"/>
</dbReference>
<evidence type="ECO:0000256" key="1">
    <source>
        <dbReference type="ARBA" id="ARBA00004141"/>
    </source>
</evidence>
<feature type="transmembrane region" description="Helical" evidence="7">
    <location>
        <begin position="169"/>
        <end position="190"/>
    </location>
</feature>
<protein>
    <recommendedName>
        <fullName evidence="10">ADP,ATP carrier protein</fullName>
    </recommendedName>
</protein>
<evidence type="ECO:0000313" key="8">
    <source>
        <dbReference type="EMBL" id="VEU45145.1"/>
    </source>
</evidence>
<keyword evidence="4 7" id="KW-0812">Transmembrane</keyword>
<dbReference type="OrthoDB" id="41513at2759"/>
<dbReference type="PANTHER" id="PTHR31585:SF5">
    <property type="entry name" value="RNA-BINDING S4 DOMAIN-CONTAINING PROTEIN"/>
    <property type="match status" value="1"/>
</dbReference>
<sequence>MAFVYIYNVLQIGNAAWNQYLKTTLEFTSTQINLIYIASSVLLYLGIITYKYFMMNWSWRLVYVICTLLNGVFSALQILLILGITFGIPNFAFALGDDAFAEFLAGVQFLPSTIMMVHLCPEGSEGASYAMFTTIHNSAGQVSRAISTHLLGIWDVSKDALADHELTGMVNLALLTSIAQLSGILLVRMLPRTKDELFELRDSEYGSSRTGGLIFLVITFASILYAMIVGILNVVVPGWSGES</sequence>
<evidence type="ECO:0000256" key="3">
    <source>
        <dbReference type="ARBA" id="ARBA00022448"/>
    </source>
</evidence>
<evidence type="ECO:0000256" key="4">
    <source>
        <dbReference type="ARBA" id="ARBA00022692"/>
    </source>
</evidence>
<proteinExistence type="inferred from homology"/>
<keyword evidence="3" id="KW-0813">Transport</keyword>
<evidence type="ECO:0000256" key="2">
    <source>
        <dbReference type="ARBA" id="ARBA00007015"/>
    </source>
</evidence>
<dbReference type="SUPFAM" id="SSF103473">
    <property type="entry name" value="MFS general substrate transporter"/>
    <property type="match status" value="1"/>
</dbReference>
<evidence type="ECO:0008006" key="10">
    <source>
        <dbReference type="Google" id="ProtNLM"/>
    </source>
</evidence>
<evidence type="ECO:0000256" key="6">
    <source>
        <dbReference type="ARBA" id="ARBA00023136"/>
    </source>
</evidence>
<dbReference type="Proteomes" id="UP000291116">
    <property type="component" value="Unassembled WGS sequence"/>
</dbReference>
<feature type="transmembrane region" description="Helical" evidence="7">
    <location>
        <begin position="34"/>
        <end position="54"/>
    </location>
</feature>
<dbReference type="InterPro" id="IPR036259">
    <property type="entry name" value="MFS_trans_sf"/>
</dbReference>
<accession>A0A448ZSW2</accession>
<evidence type="ECO:0000256" key="7">
    <source>
        <dbReference type="SAM" id="Phobius"/>
    </source>
</evidence>
<comment type="similarity">
    <text evidence="2">Belongs to the major facilitator superfamily. Folate-biopterin transporter (TC 2.A.71) family.</text>
</comment>
<gene>
    <name evidence="8" type="ORF">PSNMU_V1.4_AUG-EV-PASAV3_0122970</name>
</gene>
<keyword evidence="6 7" id="KW-0472">Membrane</keyword>
<dbReference type="PANTHER" id="PTHR31585">
    <property type="entry name" value="FOLATE-BIOPTERIN TRANSPORTER 1, CHLOROPLASTIC"/>
    <property type="match status" value="1"/>
</dbReference>
<feature type="transmembrane region" description="Helical" evidence="7">
    <location>
        <begin position="211"/>
        <end position="236"/>
    </location>
</feature>
<comment type="subcellular location">
    <subcellularLocation>
        <location evidence="1">Membrane</location>
        <topology evidence="1">Multi-pass membrane protein</topology>
    </subcellularLocation>
</comment>